<accession>A0ABT0GE54</accession>
<evidence type="ECO:0000313" key="4">
    <source>
        <dbReference type="EMBL" id="MCK7592439.1"/>
    </source>
</evidence>
<protein>
    <submittedName>
        <fullName evidence="4">Porin family protein</fullName>
    </submittedName>
</protein>
<proteinExistence type="predicted"/>
<sequence length="188" mass="20036">MKRSLLALAVLSLPLAAGAADLNYNYIEGGYNQLDPDGGGSEADGFGLNGSVSLGQSLFLYGGWSSNEIDGTSADIDVQRIGLGWRNGIGDRTDLVVNANYLKFDVDAGGGVDFDADGYEAEVGVRHAFGDRFEGQASLGYVDGGDFSGTFYGKLTGQFRFNQNWGLVGSTVIRDDVKEYFIGPRLSF</sequence>
<dbReference type="Gene3D" id="2.40.160.10">
    <property type="entry name" value="Porin"/>
    <property type="match status" value="1"/>
</dbReference>
<organism evidence="4 5">
    <name type="scientific">Pseudomarimonas salicorniae</name>
    <dbReference type="NCBI Taxonomy" id="2933270"/>
    <lineage>
        <taxon>Bacteria</taxon>
        <taxon>Pseudomonadati</taxon>
        <taxon>Pseudomonadota</taxon>
        <taxon>Gammaproteobacteria</taxon>
        <taxon>Lysobacterales</taxon>
        <taxon>Lysobacteraceae</taxon>
        <taxon>Pseudomarimonas</taxon>
    </lineage>
</organism>
<feature type="chain" id="PRO_5045798321" evidence="2">
    <location>
        <begin position="20"/>
        <end position="188"/>
    </location>
</feature>
<evidence type="ECO:0000256" key="2">
    <source>
        <dbReference type="SAM" id="SignalP"/>
    </source>
</evidence>
<gene>
    <name evidence="4" type="ORF">M0G41_02005</name>
</gene>
<dbReference type="RefSeq" id="WP_248204611.1">
    <property type="nucleotide sequence ID" value="NZ_JALNMH010000001.1"/>
</dbReference>
<dbReference type="EMBL" id="JALNMH010000001">
    <property type="protein sequence ID" value="MCK7592439.1"/>
    <property type="molecule type" value="Genomic_DNA"/>
</dbReference>
<dbReference type="Proteomes" id="UP001431449">
    <property type="component" value="Unassembled WGS sequence"/>
</dbReference>
<dbReference type="Pfam" id="PF13505">
    <property type="entry name" value="OMP_b-brl"/>
    <property type="match status" value="1"/>
</dbReference>
<reference evidence="4" key="1">
    <citation type="submission" date="2022-04" db="EMBL/GenBank/DDBJ databases">
        <title>Lysobacter sp. CAU 1642 isolated from sea sand.</title>
        <authorList>
            <person name="Kim W."/>
        </authorList>
    </citation>
    <scope>NUCLEOTIDE SEQUENCE</scope>
    <source>
        <strain evidence="4">CAU 1642</strain>
    </source>
</reference>
<dbReference type="InterPro" id="IPR023614">
    <property type="entry name" value="Porin_dom_sf"/>
</dbReference>
<dbReference type="InterPro" id="IPR027385">
    <property type="entry name" value="Beta-barrel_OMP"/>
</dbReference>
<comment type="caution">
    <text evidence="4">The sequence shown here is derived from an EMBL/GenBank/DDBJ whole genome shotgun (WGS) entry which is preliminary data.</text>
</comment>
<name>A0ABT0GE54_9GAMM</name>
<keyword evidence="5" id="KW-1185">Reference proteome</keyword>
<evidence type="ECO:0000313" key="5">
    <source>
        <dbReference type="Proteomes" id="UP001431449"/>
    </source>
</evidence>
<dbReference type="SUPFAM" id="SSF56935">
    <property type="entry name" value="Porins"/>
    <property type="match status" value="1"/>
</dbReference>
<feature type="signal peptide" evidence="2">
    <location>
        <begin position="1"/>
        <end position="19"/>
    </location>
</feature>
<evidence type="ECO:0000259" key="3">
    <source>
        <dbReference type="Pfam" id="PF13505"/>
    </source>
</evidence>
<feature type="domain" description="Outer membrane protein beta-barrel" evidence="3">
    <location>
        <begin position="6"/>
        <end position="148"/>
    </location>
</feature>
<keyword evidence="1 2" id="KW-0732">Signal</keyword>
<evidence type="ECO:0000256" key="1">
    <source>
        <dbReference type="ARBA" id="ARBA00022729"/>
    </source>
</evidence>